<dbReference type="GeneID" id="78018771"/>
<dbReference type="RefSeq" id="WP_107806685.1">
    <property type="nucleotide sequence ID" value="NZ_CAWNZE010000001.1"/>
</dbReference>
<dbReference type="Proteomes" id="UP000244056">
    <property type="component" value="Chromosome"/>
</dbReference>
<name>A0A2S0Q8V8_NODSP</name>
<evidence type="ECO:0000313" key="2">
    <source>
        <dbReference type="Proteomes" id="UP000244056"/>
    </source>
</evidence>
<dbReference type="AlphaFoldDB" id="A0A2S0Q8V8"/>
<accession>A0A2S0Q8V8</accession>
<evidence type="ECO:0008006" key="3">
    <source>
        <dbReference type="Google" id="ProtNLM"/>
    </source>
</evidence>
<proteinExistence type="predicted"/>
<dbReference type="EMBL" id="CP020114">
    <property type="protein sequence ID" value="AVZ31125.1"/>
    <property type="molecule type" value="Genomic_DNA"/>
</dbReference>
<reference evidence="1 2" key="1">
    <citation type="submission" date="2017-03" db="EMBL/GenBank/DDBJ databases">
        <title>Comparative genomics of the toxic Baltic Sea cyanobacteria Nodularia spumigena UHCC 0039 and its response on varying salinity.</title>
        <authorList>
            <person name="Teikari J.E."/>
        </authorList>
    </citation>
    <scope>NUCLEOTIDE SEQUENCE [LARGE SCALE GENOMIC DNA]</scope>
    <source>
        <strain evidence="1 2">UHCC 0039</strain>
    </source>
</reference>
<organism evidence="1 2">
    <name type="scientific">Nodularia spumigena UHCC 0039</name>
    <dbReference type="NCBI Taxonomy" id="1914872"/>
    <lineage>
        <taxon>Bacteria</taxon>
        <taxon>Bacillati</taxon>
        <taxon>Cyanobacteriota</taxon>
        <taxon>Cyanophyceae</taxon>
        <taxon>Nostocales</taxon>
        <taxon>Nodulariaceae</taxon>
        <taxon>Nodularia</taxon>
    </lineage>
</organism>
<dbReference type="SUPFAM" id="SSF55144">
    <property type="entry name" value="LigT-like"/>
    <property type="match status" value="1"/>
</dbReference>
<dbReference type="InterPro" id="IPR009097">
    <property type="entry name" value="Cyclic_Pdiesterase"/>
</dbReference>
<protein>
    <recommendedName>
        <fullName evidence="3">RNA 2',3'-cyclic phosphodiesterase</fullName>
    </recommendedName>
</protein>
<dbReference type="KEGG" id="nsp:BMF81_03502"/>
<evidence type="ECO:0000313" key="1">
    <source>
        <dbReference type="EMBL" id="AVZ31125.1"/>
    </source>
</evidence>
<sequence>MLQKFSEETRALFRKEIQEYGFMKDELVGGEIDRDVYGVNIACAWPLPTEIREIYEEMYEKLQELEGAYIYPYTQTHITIVTVINFKKRLNKIKKCLDPDILKLLKMRIENIVQHKPIKIFIDSPVLLRSAAFFPIYNPGGEIYEIRKEALNILKGDNRDYDLDTPISIHSTILRFQEVPTDSEKFLHEFEEITKNFSVVEGIVREVYVTEELKPYMKKGSILEKIDCGKLAL</sequence>
<gene>
    <name evidence="1" type="ORF">BMF81_03502</name>
</gene>